<feature type="compositionally biased region" description="Low complexity" evidence="2">
    <location>
        <begin position="411"/>
        <end position="452"/>
    </location>
</feature>
<feature type="region of interest" description="Disordered" evidence="2">
    <location>
        <begin position="183"/>
        <end position="502"/>
    </location>
</feature>
<feature type="compositionally biased region" description="Low complexity" evidence="2">
    <location>
        <begin position="741"/>
        <end position="772"/>
    </location>
</feature>
<feature type="compositionally biased region" description="Low complexity" evidence="2">
    <location>
        <begin position="241"/>
        <end position="260"/>
    </location>
</feature>
<reference evidence="3" key="1">
    <citation type="submission" date="2011-10" db="EMBL/GenBank/DDBJ databases">
        <title>The Genome Sequence of Fusarium oxysporum HDV247.</title>
        <authorList>
            <consortium name="The Broad Institute Genome Sequencing Platform"/>
            <person name="Ma L.-J."/>
            <person name="Gale L.R."/>
            <person name="Schwartz D.C."/>
            <person name="Zhou S."/>
            <person name="Corby-Kistler H."/>
            <person name="Young S.K."/>
            <person name="Zeng Q."/>
            <person name="Gargeya S."/>
            <person name="Fitzgerald M."/>
            <person name="Haas B."/>
            <person name="Abouelleil A."/>
            <person name="Alvarado L."/>
            <person name="Arachchi H.M."/>
            <person name="Berlin A."/>
            <person name="Brown A."/>
            <person name="Chapman S.B."/>
            <person name="Chen Z."/>
            <person name="Dunbar C."/>
            <person name="Freedman E."/>
            <person name="Gearin G."/>
            <person name="Goldberg J."/>
            <person name="Griggs A."/>
            <person name="Gujja S."/>
            <person name="Heiman D."/>
            <person name="Howarth C."/>
            <person name="Larson L."/>
            <person name="Lui A."/>
            <person name="MacDonald P.J.P."/>
            <person name="Montmayeur A."/>
            <person name="Murphy C."/>
            <person name="Neiman D."/>
            <person name="Pearson M."/>
            <person name="Priest M."/>
            <person name="Roberts A."/>
            <person name="Saif S."/>
            <person name="Shea T."/>
            <person name="Shenoy N."/>
            <person name="Sisk P."/>
            <person name="Stolte C."/>
            <person name="Sykes S."/>
            <person name="Wortman J."/>
            <person name="Nusbaum C."/>
            <person name="Birren B."/>
        </authorList>
    </citation>
    <scope>NUCLEOTIDE SEQUENCE [LARGE SCALE GENOMIC DNA]</scope>
    <source>
        <strain evidence="3">HDV247</strain>
    </source>
</reference>
<feature type="coiled-coil region" evidence="1">
    <location>
        <begin position="919"/>
        <end position="953"/>
    </location>
</feature>
<protein>
    <submittedName>
        <fullName evidence="3">Uncharacterized protein</fullName>
    </submittedName>
</protein>
<feature type="compositionally biased region" description="Acidic residues" evidence="2">
    <location>
        <begin position="146"/>
        <end position="157"/>
    </location>
</feature>
<dbReference type="Proteomes" id="UP000030751">
    <property type="component" value="Unassembled WGS sequence"/>
</dbReference>
<evidence type="ECO:0000256" key="2">
    <source>
        <dbReference type="SAM" id="MobiDB-lite"/>
    </source>
</evidence>
<proteinExistence type="predicted"/>
<feature type="compositionally biased region" description="Low complexity" evidence="2">
    <location>
        <begin position="493"/>
        <end position="502"/>
    </location>
</feature>
<feature type="compositionally biased region" description="Polar residues" evidence="2">
    <location>
        <begin position="372"/>
        <end position="403"/>
    </location>
</feature>
<sequence length="1064" mass="117144">MLFQIFIFYYLIMTPKLPSARKRGRPSLNGASSSPDYPTQRALHAAQRIHQACGMWPTEFCKGFVPETWGIRLIEGLSALISLVVAAENVELDEVRHRLKVFATSHPSSDRPRLRKSDIAKVRKWLRRMGIDTKQTRRWNGHADDQVDEDETADSDGTEANSEPIDEIIALGSRQDLIEYEFEDEEEAKEDPDLNVEEEESAPHERNLCSRSRDMGDIQYDEPMEDTTAVNPRSAPAKTNGQSRGSPVASSSGSHAAESSARPRRSFQPPCRLVHDTPQSSIRRPEGPDEPVSASSAATTPQAFQSSTHPLEPPSFQMTAPLTSASQNAQGAQRPGVEPLKQTASSVPDNPQTPVSLSATTPQGTMRPPQQPSSQGLATAAQNSVQLRAQSATSLPTPQSARQPDQRSSRQPSIPATSSQSPSAPRAQASSQPAPSRRTSTTSQTSQSFQQQPNNRPSASTIAIPEASLYSHIGGSQPSTPRPIAPAGANKRPAPSSPATAFTFSSSFINQTAASITESLTAPSTKRKKTADIQYPSSQVTGSLDWSALLPTGDEFRASLKAASAALEPHIKSFEELLTSINDEHRRLTAVKQSLRLTKDEQAKDQEKAQDALKDVEKSMTTENKMLRDLEDLYNKYPRDNELRKFLDKRKRTVLEHEQVYTVVKSQLDKSTAGLFKTDNKIALVTKRIGQLDAEKAEVMKEKIGIDTAAKRLMFMSRFMEPGWQARLAMVEEALGEDVMRPSAPRAQASSQPAPSRRTSTTSQTSQSFQQQPNNRPSASTIAIPEASLYSHIGGSQPSTPRPIAPAGANKRPAPSSPATAFTFSSSFINQTAASITESLTAPSTKRKKTADIQYPSSQVTGSLDWSALLPTGDEFRASLKAASAALEPHIKSFEELLTSINDEHRRLTAVKQSLRLTKDEQAKDQEKAQDALKDVEKSMTTENKMLRDLEDLYNKYPRDNELRKFLDKRKRTVLEHEQVYTVVKSQLDKSTAGLFKTDNKIALVTKRIGQLDAEKAEVMKEKIGIDTAAKRLMFMSRFMEPGWQARLAMVEEALGEDVMRSAF</sequence>
<keyword evidence="1" id="KW-0175">Coiled coil</keyword>
<feature type="region of interest" description="Disordered" evidence="2">
    <location>
        <begin position="791"/>
        <end position="819"/>
    </location>
</feature>
<feature type="compositionally biased region" description="Basic and acidic residues" evidence="2">
    <location>
        <begin position="201"/>
        <end position="216"/>
    </location>
</feature>
<feature type="region of interest" description="Disordered" evidence="2">
    <location>
        <begin position="739"/>
        <end position="779"/>
    </location>
</feature>
<gene>
    <name evidence="3" type="ORF">FOVG_18878</name>
</gene>
<evidence type="ECO:0000256" key="1">
    <source>
        <dbReference type="SAM" id="Coils"/>
    </source>
</evidence>
<feature type="compositionally biased region" description="Basic and acidic residues" evidence="2">
    <location>
        <begin position="136"/>
        <end position="145"/>
    </location>
</feature>
<reference evidence="3" key="2">
    <citation type="submission" date="2012-05" db="EMBL/GenBank/DDBJ databases">
        <title>Annotation of the Genome Sequence of Fusarium oxysporum HDV247.</title>
        <authorList>
            <consortium name="The Broad Institute Genomics Platform"/>
            <person name="Ma L.-J."/>
            <person name="Corby-Kistler H."/>
            <person name="Broz K."/>
            <person name="Gale L.R."/>
            <person name="Jonkers W."/>
            <person name="O'Donnell K."/>
            <person name="Ploetz R."/>
            <person name="Steinberg C."/>
            <person name="Schwartz D.C."/>
            <person name="VanEtten H."/>
            <person name="Zhou S."/>
            <person name="Young S.K."/>
            <person name="Zeng Q."/>
            <person name="Gargeya S."/>
            <person name="Fitzgerald M."/>
            <person name="Abouelleil A."/>
            <person name="Alvarado L."/>
            <person name="Chapman S.B."/>
            <person name="Gainer-Dewar J."/>
            <person name="Goldberg J."/>
            <person name="Griggs A."/>
            <person name="Gujja S."/>
            <person name="Hansen M."/>
            <person name="Howarth C."/>
            <person name="Imamovic A."/>
            <person name="Ireland A."/>
            <person name="Larimer J."/>
            <person name="McCowan C."/>
            <person name="Murphy C."/>
            <person name="Pearson M."/>
            <person name="Poon T.W."/>
            <person name="Priest M."/>
            <person name="Roberts A."/>
            <person name="Saif S."/>
            <person name="Shea T."/>
            <person name="Sykes S."/>
            <person name="Wortman J."/>
            <person name="Nusbaum C."/>
            <person name="Birren B."/>
        </authorList>
    </citation>
    <scope>NUCLEOTIDE SEQUENCE</scope>
    <source>
        <strain evidence="3">HDV247</strain>
    </source>
</reference>
<feature type="compositionally biased region" description="Polar residues" evidence="2">
    <location>
        <begin position="293"/>
        <end position="309"/>
    </location>
</feature>
<feature type="region of interest" description="Disordered" evidence="2">
    <location>
        <begin position="19"/>
        <end position="40"/>
    </location>
</feature>
<dbReference type="EMBL" id="JH651092">
    <property type="protein sequence ID" value="EXA29662.1"/>
    <property type="molecule type" value="Genomic_DNA"/>
</dbReference>
<dbReference type="HOGENOM" id="CLU_010432_0_0_1"/>
<feature type="compositionally biased region" description="Polar residues" evidence="2">
    <location>
        <begin position="316"/>
        <end position="331"/>
    </location>
</feature>
<evidence type="ECO:0000313" key="3">
    <source>
        <dbReference type="EMBL" id="EXA29662.1"/>
    </source>
</evidence>
<feature type="coiled-coil region" evidence="1">
    <location>
        <begin position="599"/>
        <end position="633"/>
    </location>
</feature>
<organism evidence="3">
    <name type="scientific">Fusarium oxysporum f. sp. pisi HDV247</name>
    <dbReference type="NCBI Taxonomy" id="1080344"/>
    <lineage>
        <taxon>Eukaryota</taxon>
        <taxon>Fungi</taxon>
        <taxon>Dikarya</taxon>
        <taxon>Ascomycota</taxon>
        <taxon>Pezizomycotina</taxon>
        <taxon>Sordariomycetes</taxon>
        <taxon>Hypocreomycetidae</taxon>
        <taxon>Hypocreales</taxon>
        <taxon>Nectriaceae</taxon>
        <taxon>Fusarium</taxon>
        <taxon>Fusarium oxysporum species complex</taxon>
    </lineage>
</organism>
<feature type="compositionally biased region" description="Acidic residues" evidence="2">
    <location>
        <begin position="183"/>
        <end position="200"/>
    </location>
</feature>
<dbReference type="AlphaFoldDB" id="W9NI11"/>
<name>W9NI11_FUSOX</name>
<feature type="region of interest" description="Disordered" evidence="2">
    <location>
        <begin position="136"/>
        <end position="170"/>
    </location>
</feature>
<feature type="compositionally biased region" description="Polar residues" evidence="2">
    <location>
        <begin position="342"/>
        <end position="364"/>
    </location>
</feature>
<accession>W9NI11</accession>